<dbReference type="InterPro" id="IPR002696">
    <property type="entry name" value="Membr_insert_effic_factor_YidD"/>
</dbReference>
<dbReference type="EMBL" id="BAABGL010000002">
    <property type="protein sequence ID" value="GAA4382608.1"/>
    <property type="molecule type" value="Genomic_DNA"/>
</dbReference>
<name>A0ABP8J091_9MICO</name>
<keyword evidence="1" id="KW-1003">Cell membrane</keyword>
<dbReference type="PANTHER" id="PTHR33383">
    <property type="entry name" value="MEMBRANE PROTEIN INSERTION EFFICIENCY FACTOR-RELATED"/>
    <property type="match status" value="1"/>
</dbReference>
<accession>A0ABP8J091</accession>
<dbReference type="Proteomes" id="UP001500642">
    <property type="component" value="Unassembled WGS sequence"/>
</dbReference>
<dbReference type="NCBIfam" id="TIGR00278">
    <property type="entry name" value="membrane protein insertion efficiency factor YidD"/>
    <property type="match status" value="1"/>
</dbReference>
<protein>
    <recommendedName>
        <fullName evidence="1">Putative membrane protein insertion efficiency factor</fullName>
    </recommendedName>
</protein>
<comment type="similarity">
    <text evidence="1">Belongs to the UPF0161 family.</text>
</comment>
<dbReference type="Pfam" id="PF01809">
    <property type="entry name" value="YidD"/>
    <property type="match status" value="1"/>
</dbReference>
<comment type="subcellular location">
    <subcellularLocation>
        <location evidence="1">Cell membrane</location>
        <topology evidence="1">Peripheral membrane protein</topology>
        <orientation evidence="1">Cytoplasmic side</orientation>
    </subcellularLocation>
</comment>
<comment type="function">
    <text evidence="1">Could be involved in insertion of integral membrane proteins into the membrane.</text>
</comment>
<sequence>MRHGEDTPSSLPSAPAGGRARFVHLLRIAPRMPFVWFMRLYRRIISPLYGDVCRYYPSCSKYALDAFESTGAVRGALLTTWRVLRCNPFSGGGVDYAPGSLMEARSREINADRNSGTMYRDLITDDRADPRPRRD</sequence>
<evidence type="ECO:0000313" key="2">
    <source>
        <dbReference type="EMBL" id="GAA4382608.1"/>
    </source>
</evidence>
<evidence type="ECO:0000313" key="3">
    <source>
        <dbReference type="Proteomes" id="UP001500642"/>
    </source>
</evidence>
<dbReference type="PANTHER" id="PTHR33383:SF1">
    <property type="entry name" value="MEMBRANE PROTEIN INSERTION EFFICIENCY FACTOR-RELATED"/>
    <property type="match status" value="1"/>
</dbReference>
<proteinExistence type="inferred from homology"/>
<organism evidence="2 3">
    <name type="scientific">Brevibacterium pityocampae</name>
    <dbReference type="NCBI Taxonomy" id="506594"/>
    <lineage>
        <taxon>Bacteria</taxon>
        <taxon>Bacillati</taxon>
        <taxon>Actinomycetota</taxon>
        <taxon>Actinomycetes</taxon>
        <taxon>Micrococcales</taxon>
        <taxon>Brevibacteriaceae</taxon>
        <taxon>Brevibacterium</taxon>
    </lineage>
</organism>
<evidence type="ECO:0000256" key="1">
    <source>
        <dbReference type="HAMAP-Rule" id="MF_00386"/>
    </source>
</evidence>
<dbReference type="HAMAP" id="MF_00386">
    <property type="entry name" value="UPF0161_YidD"/>
    <property type="match status" value="1"/>
</dbReference>
<comment type="caution">
    <text evidence="2">The sequence shown here is derived from an EMBL/GenBank/DDBJ whole genome shotgun (WGS) entry which is preliminary data.</text>
</comment>
<gene>
    <name evidence="2" type="ORF">GCM10023167_01260</name>
</gene>
<keyword evidence="1" id="KW-0472">Membrane</keyword>
<keyword evidence="3" id="KW-1185">Reference proteome</keyword>
<reference evidence="3" key="1">
    <citation type="journal article" date="2019" name="Int. J. Syst. Evol. Microbiol.">
        <title>The Global Catalogue of Microorganisms (GCM) 10K type strain sequencing project: providing services to taxonomists for standard genome sequencing and annotation.</title>
        <authorList>
            <consortium name="The Broad Institute Genomics Platform"/>
            <consortium name="The Broad Institute Genome Sequencing Center for Infectious Disease"/>
            <person name="Wu L."/>
            <person name="Ma J."/>
        </authorList>
    </citation>
    <scope>NUCLEOTIDE SEQUENCE [LARGE SCALE GENOMIC DNA]</scope>
    <source>
        <strain evidence="3">JCM 17808</strain>
    </source>
</reference>
<dbReference type="RefSeq" id="WP_137318515.1">
    <property type="nucleotide sequence ID" value="NZ_BAABGL010000002.1"/>
</dbReference>
<dbReference type="SMART" id="SM01234">
    <property type="entry name" value="Haemolytic"/>
    <property type="match status" value="1"/>
</dbReference>